<dbReference type="PANTHER" id="PTHR43706:SF45">
    <property type="entry name" value="NADH DEHYDROGENASE-LIKE PROTEIN RV1812C"/>
    <property type="match status" value="1"/>
</dbReference>
<name>A0ABV9RSF4_9PSEU</name>
<accession>A0ABV9RSF4</accession>
<comment type="caution">
    <text evidence="9">The sequence shown here is derived from an EMBL/GenBank/DDBJ whole genome shotgun (WGS) entry which is preliminary data.</text>
</comment>
<dbReference type="InterPro" id="IPR045024">
    <property type="entry name" value="NDH-2"/>
</dbReference>
<gene>
    <name evidence="9" type="ORF">ACFPEL_27445</name>
</gene>
<evidence type="ECO:0000313" key="10">
    <source>
        <dbReference type="Proteomes" id="UP001595909"/>
    </source>
</evidence>
<dbReference type="InterPro" id="IPR023753">
    <property type="entry name" value="FAD/NAD-binding_dom"/>
</dbReference>
<feature type="transmembrane region" description="Helical" evidence="7">
    <location>
        <begin position="85"/>
        <end position="103"/>
    </location>
</feature>
<feature type="region of interest" description="Disordered" evidence="6">
    <location>
        <begin position="625"/>
        <end position="644"/>
    </location>
</feature>
<feature type="compositionally biased region" description="Low complexity" evidence="6">
    <location>
        <begin position="524"/>
        <end position="537"/>
    </location>
</feature>
<keyword evidence="5" id="KW-0520">NAD</keyword>
<evidence type="ECO:0000256" key="5">
    <source>
        <dbReference type="ARBA" id="ARBA00023027"/>
    </source>
</evidence>
<feature type="region of interest" description="Disordered" evidence="6">
    <location>
        <begin position="649"/>
        <end position="737"/>
    </location>
</feature>
<evidence type="ECO:0000256" key="6">
    <source>
        <dbReference type="SAM" id="MobiDB-lite"/>
    </source>
</evidence>
<keyword evidence="7" id="KW-1133">Transmembrane helix</keyword>
<reference evidence="10" key="1">
    <citation type="journal article" date="2019" name="Int. J. Syst. Evol. Microbiol.">
        <title>The Global Catalogue of Microorganisms (GCM) 10K type strain sequencing project: providing services to taxonomists for standard genome sequencing and annotation.</title>
        <authorList>
            <consortium name="The Broad Institute Genomics Platform"/>
            <consortium name="The Broad Institute Genome Sequencing Center for Infectious Disease"/>
            <person name="Wu L."/>
            <person name="Ma J."/>
        </authorList>
    </citation>
    <scope>NUCLEOTIDE SEQUENCE [LARGE SCALE GENOMIC DNA]</scope>
    <source>
        <strain evidence="10">CCUG 50347</strain>
    </source>
</reference>
<evidence type="ECO:0000256" key="7">
    <source>
        <dbReference type="SAM" id="Phobius"/>
    </source>
</evidence>
<keyword evidence="7" id="KW-0812">Transmembrane</keyword>
<proteinExistence type="inferred from homology"/>
<keyword evidence="4" id="KW-0560">Oxidoreductase</keyword>
<evidence type="ECO:0000256" key="2">
    <source>
        <dbReference type="ARBA" id="ARBA00022630"/>
    </source>
</evidence>
<evidence type="ECO:0000259" key="8">
    <source>
        <dbReference type="Pfam" id="PF07992"/>
    </source>
</evidence>
<dbReference type="EMBL" id="JBHSIM010000058">
    <property type="protein sequence ID" value="MFC4836173.1"/>
    <property type="molecule type" value="Genomic_DNA"/>
</dbReference>
<keyword evidence="7" id="KW-0472">Membrane</keyword>
<organism evidence="9 10">
    <name type="scientific">Actinomycetospora chibensis</name>
    <dbReference type="NCBI Taxonomy" id="663606"/>
    <lineage>
        <taxon>Bacteria</taxon>
        <taxon>Bacillati</taxon>
        <taxon>Actinomycetota</taxon>
        <taxon>Actinomycetes</taxon>
        <taxon>Pseudonocardiales</taxon>
        <taxon>Pseudonocardiaceae</taxon>
        <taxon>Actinomycetospora</taxon>
    </lineage>
</organism>
<feature type="region of interest" description="Disordered" evidence="6">
    <location>
        <begin position="524"/>
        <end position="591"/>
    </location>
</feature>
<dbReference type="SUPFAM" id="SSF51905">
    <property type="entry name" value="FAD/NAD(P)-binding domain"/>
    <property type="match status" value="1"/>
</dbReference>
<feature type="domain" description="FAD/NAD(P)-binding" evidence="8">
    <location>
        <begin position="86"/>
        <end position="431"/>
    </location>
</feature>
<dbReference type="PRINTS" id="PR00411">
    <property type="entry name" value="PNDRDTASEI"/>
</dbReference>
<comment type="similarity">
    <text evidence="1">Belongs to the NADH dehydrogenase family.</text>
</comment>
<feature type="transmembrane region" description="Helical" evidence="7">
    <location>
        <begin position="27"/>
        <end position="47"/>
    </location>
</feature>
<evidence type="ECO:0000256" key="4">
    <source>
        <dbReference type="ARBA" id="ARBA00023002"/>
    </source>
</evidence>
<evidence type="ECO:0000256" key="1">
    <source>
        <dbReference type="ARBA" id="ARBA00005272"/>
    </source>
</evidence>
<keyword evidence="3" id="KW-0274">FAD</keyword>
<keyword evidence="10" id="KW-1185">Reference proteome</keyword>
<dbReference type="PRINTS" id="PR00368">
    <property type="entry name" value="FADPNR"/>
</dbReference>
<feature type="transmembrane region" description="Helical" evidence="7">
    <location>
        <begin position="53"/>
        <end position="73"/>
    </location>
</feature>
<dbReference type="Pfam" id="PF07992">
    <property type="entry name" value="Pyr_redox_2"/>
    <property type="match status" value="1"/>
</dbReference>
<dbReference type="PANTHER" id="PTHR43706">
    <property type="entry name" value="NADH DEHYDROGENASE"/>
    <property type="match status" value="1"/>
</dbReference>
<keyword evidence="2" id="KW-0285">Flavoprotein</keyword>
<evidence type="ECO:0000256" key="3">
    <source>
        <dbReference type="ARBA" id="ARBA00022827"/>
    </source>
</evidence>
<dbReference type="Gene3D" id="3.50.50.100">
    <property type="match status" value="1"/>
</dbReference>
<dbReference type="RefSeq" id="WP_274190106.1">
    <property type="nucleotide sequence ID" value="NZ_BAABHN010000058.1"/>
</dbReference>
<evidence type="ECO:0000313" key="9">
    <source>
        <dbReference type="EMBL" id="MFC4836173.1"/>
    </source>
</evidence>
<dbReference type="InterPro" id="IPR036188">
    <property type="entry name" value="FAD/NAD-bd_sf"/>
</dbReference>
<dbReference type="Proteomes" id="UP001595909">
    <property type="component" value="Unassembled WGS sequence"/>
</dbReference>
<sequence length="737" mass="77199">MSSAPEEPHQLDPSPDTGSRWATADFVVGRGSLLVIGPVVVALLWAFGALPAWGAAALGGFLCVVAVVFLVRLRGARTGDGVEGARVVVVGGGYAGLVAARALQARLPGGTRGGRHLGAGEAGSGIAGITVIDPQAHMTYQPFLPEAAAGAIEPRHLTVPLRRVLRRCDVITGSVAAVDDSSRRVVVSLPDGGTRELTYDVLVVSPGTAPRRLPIPGLDERALPFRSVTDALALREHVLSRLDAAASTTDLAERRRLLTFTVIGGGFAGLEVLGELEDMTRRAARHQPAYIGEEVRWVVLEAAGRIMPEVTPALAARVHAQLLRRGIEVRVGATISSVEGGQVVLAGGTTFATDTIVVAAGSVPNPLLERTDLPLDGRGRVRCATTLQVRDRAHVFTAGDCAAVPDVTVPTSRTGEPATTAPTAQHAVRQARLLARNVDAFLSGRLLRGYRHKNAGAVAGLGRRRGAAQIGPLRMTGWPAFMLHRAYHLWAMPTADRTVRIALDWLVSGLLGRDLVAVGRRDAAPVPDADAPPTVAPRVEEDATGETGELPVLPLTGGTPTWGADPSATGSRPVVRPAPAGQAAEPLRSATDSQGIPALQMAAMQSGDFPAVKDALQEPHPSLPVAEQSVAPRSVDPRSVDPQSVAAPGFAAQHTVEGSPADRYPLPTFREPTPSLSFGEPPSERPPGDPNPSGSFREPHPSFPATSHGDPADGPRAPYPSTSRPRHSLSADHSRRN</sequence>
<protein>
    <submittedName>
        <fullName evidence="9">FAD-dependent oxidoreductase</fullName>
    </submittedName>
</protein>